<evidence type="ECO:0000313" key="1">
    <source>
        <dbReference type="EMBL" id="CAG8828501.1"/>
    </source>
</evidence>
<reference evidence="1" key="1">
    <citation type="submission" date="2021-06" db="EMBL/GenBank/DDBJ databases">
        <authorList>
            <person name="Kallberg Y."/>
            <person name="Tangrot J."/>
            <person name="Rosling A."/>
        </authorList>
    </citation>
    <scope>NUCLEOTIDE SEQUENCE</scope>
    <source>
        <strain evidence="1">MA461A</strain>
    </source>
</reference>
<gene>
    <name evidence="1" type="ORF">RPERSI_LOCUS27256</name>
</gene>
<name>A0ACA9S5Q4_9GLOM</name>
<keyword evidence="2" id="KW-1185">Reference proteome</keyword>
<accession>A0ACA9S5Q4</accession>
<evidence type="ECO:0000313" key="2">
    <source>
        <dbReference type="Proteomes" id="UP000789920"/>
    </source>
</evidence>
<dbReference type="Proteomes" id="UP000789920">
    <property type="component" value="Unassembled WGS sequence"/>
</dbReference>
<organism evidence="1 2">
    <name type="scientific">Racocetra persica</name>
    <dbReference type="NCBI Taxonomy" id="160502"/>
    <lineage>
        <taxon>Eukaryota</taxon>
        <taxon>Fungi</taxon>
        <taxon>Fungi incertae sedis</taxon>
        <taxon>Mucoromycota</taxon>
        <taxon>Glomeromycotina</taxon>
        <taxon>Glomeromycetes</taxon>
        <taxon>Diversisporales</taxon>
        <taxon>Gigasporaceae</taxon>
        <taxon>Racocetra</taxon>
    </lineage>
</organism>
<proteinExistence type="predicted"/>
<feature type="non-terminal residue" evidence="1">
    <location>
        <position position="1"/>
    </location>
</feature>
<dbReference type="EMBL" id="CAJVQC010095603">
    <property type="protein sequence ID" value="CAG8828501.1"/>
    <property type="molecule type" value="Genomic_DNA"/>
</dbReference>
<protein>
    <submittedName>
        <fullName evidence="1">30111_t:CDS:1</fullName>
    </submittedName>
</protein>
<sequence>ACTYILENISEDITSASKSKLDKKLNFYRKKAAVPNTEKSTQNWIKKFDKFHQRHNYTTPIESIKDPHLIEKQICEYVVQITKKDRGEYKALTIKLAINRINRYISKNSTIYGLNLYDKYQFPDLHDALNSKIKDL</sequence>
<comment type="caution">
    <text evidence="1">The sequence shown here is derived from an EMBL/GenBank/DDBJ whole genome shotgun (WGS) entry which is preliminary data.</text>
</comment>